<reference evidence="1 2" key="1">
    <citation type="submission" date="2018-06" db="EMBL/GenBank/DDBJ databases">
        <authorList>
            <consortium name="Pathogen Informatics"/>
            <person name="Doyle S."/>
        </authorList>
    </citation>
    <scope>NUCLEOTIDE SEQUENCE [LARGE SCALE GENOMIC DNA]</scope>
    <source>
        <strain evidence="1 2">NCTC13149</strain>
    </source>
</reference>
<dbReference type="Gene3D" id="3.40.50.1000">
    <property type="entry name" value="HAD superfamily/HAD-like"/>
    <property type="match status" value="1"/>
</dbReference>
<evidence type="ECO:0000313" key="2">
    <source>
        <dbReference type="Proteomes" id="UP000255517"/>
    </source>
</evidence>
<sequence length="376" mass="44131">MRENNKDIVLAICYDFDKTLSPNDMQAQGFIQSFDLEVEDFWNESNKLADDNEMDQNLAWMYMLTKKSRGRHIFNKDTLKDYGSKVELYPGVLTWFDRINRYGQEKGIKVEHYIISSGLKEMIEGTEIAKYFKKIYASSFYFDKDGIAVWPAQCINYTNKTQYLFRIEKGAVEVNDPKVNDYFTDDKLRVPFRNMVYIGDSDTDIPCMKLVFTNGGYSIGVHGKESKNKVFNMIEEKRIKYFAEADYSEGSDLDKLLKNIIDRTAINEILEMDHEKCLSETIDARKNQDKGHRQRENLIDKLNESSTFSRTHEIIKEMKKIDTWKDSQIDRILKIGISNSQVKYILNDKDIKEFFENICRDFNSESAIKIRKLIEK</sequence>
<dbReference type="EMBL" id="UGSZ01000001">
    <property type="protein sequence ID" value="SUB57806.1"/>
    <property type="molecule type" value="Genomic_DNA"/>
</dbReference>
<name>A0A379C837_9FIRM</name>
<dbReference type="CDD" id="cd01427">
    <property type="entry name" value="HAD_like"/>
    <property type="match status" value="1"/>
</dbReference>
<evidence type="ECO:0000313" key="1">
    <source>
        <dbReference type="EMBL" id="SUB57806.1"/>
    </source>
</evidence>
<dbReference type="InterPro" id="IPR023214">
    <property type="entry name" value="HAD_sf"/>
</dbReference>
<dbReference type="InterPro" id="IPR036412">
    <property type="entry name" value="HAD-like_sf"/>
</dbReference>
<dbReference type="RefSeq" id="WP_009345775.1">
    <property type="nucleotide sequence ID" value="NZ_CP165621.1"/>
</dbReference>
<dbReference type="AlphaFoldDB" id="A0A379C837"/>
<protein>
    <submittedName>
        <fullName evidence="1">HAD phosphoserine phosphatase-like hydrolase, family IB</fullName>
    </submittedName>
</protein>
<dbReference type="OrthoDB" id="9785423at2"/>
<dbReference type="STRING" id="1122949.GCA_000378725_01345"/>
<accession>A0A379C837</accession>
<dbReference type="Proteomes" id="UP000255517">
    <property type="component" value="Unassembled WGS sequence"/>
</dbReference>
<dbReference type="GO" id="GO:0016787">
    <property type="term" value="F:hydrolase activity"/>
    <property type="evidence" value="ECO:0007669"/>
    <property type="project" value="UniProtKB-KW"/>
</dbReference>
<dbReference type="SUPFAM" id="SSF56784">
    <property type="entry name" value="HAD-like"/>
    <property type="match status" value="1"/>
</dbReference>
<proteinExistence type="predicted"/>
<keyword evidence="1" id="KW-0378">Hydrolase</keyword>
<gene>
    <name evidence="1" type="ORF">NCTC13149_01664</name>
</gene>
<organism evidence="1 2">
    <name type="scientific">Peptoniphilus lacrimalis</name>
    <dbReference type="NCBI Taxonomy" id="33031"/>
    <lineage>
        <taxon>Bacteria</taxon>
        <taxon>Bacillati</taxon>
        <taxon>Bacillota</taxon>
        <taxon>Tissierellia</taxon>
        <taxon>Tissierellales</taxon>
        <taxon>Peptoniphilaceae</taxon>
        <taxon>Peptoniphilus</taxon>
    </lineage>
</organism>